<keyword evidence="1" id="KW-0472">Membrane</keyword>
<keyword evidence="1" id="KW-1133">Transmembrane helix</keyword>
<feature type="transmembrane region" description="Helical" evidence="1">
    <location>
        <begin position="58"/>
        <end position="80"/>
    </location>
</feature>
<sequence length="134" mass="14134">MTRAGSNFLIASAGTCPSFATTHALTILVASVLSTDTADTLGAMTFDGRGPNSTPHVFLLVLSLSLFFHLRPALASPILLRKRYEWATPHALGQFTQAPPAPRAAEATAIPTQPQTILSPAHTPTALAAELYII</sequence>
<comment type="caution">
    <text evidence="2">The sequence shown here is derived from an EMBL/GenBank/DDBJ whole genome shotgun (WGS) entry which is preliminary data.</text>
</comment>
<evidence type="ECO:0000313" key="2">
    <source>
        <dbReference type="EMBL" id="TFY74448.1"/>
    </source>
</evidence>
<reference evidence="2 3" key="1">
    <citation type="submission" date="2019-02" db="EMBL/GenBank/DDBJ databases">
        <title>Genome sequencing of the rare red list fungi Hericium alpestre (H. flagellum).</title>
        <authorList>
            <person name="Buettner E."/>
            <person name="Kellner H."/>
        </authorList>
    </citation>
    <scope>NUCLEOTIDE SEQUENCE [LARGE SCALE GENOMIC DNA]</scope>
    <source>
        <strain evidence="2 3">DSM 108284</strain>
    </source>
</reference>
<dbReference type="Proteomes" id="UP000298061">
    <property type="component" value="Unassembled WGS sequence"/>
</dbReference>
<protein>
    <submittedName>
        <fullName evidence="2">Uncharacterized protein</fullName>
    </submittedName>
</protein>
<accession>A0A4Y9ZLP1</accession>
<dbReference type="AlphaFoldDB" id="A0A4Y9ZLP1"/>
<keyword evidence="3" id="KW-1185">Reference proteome</keyword>
<keyword evidence="1" id="KW-0812">Transmembrane</keyword>
<evidence type="ECO:0000256" key="1">
    <source>
        <dbReference type="SAM" id="Phobius"/>
    </source>
</evidence>
<feature type="non-terminal residue" evidence="2">
    <location>
        <position position="134"/>
    </location>
</feature>
<name>A0A4Y9ZLP1_9AGAM</name>
<evidence type="ECO:0000313" key="3">
    <source>
        <dbReference type="Proteomes" id="UP000298061"/>
    </source>
</evidence>
<proteinExistence type="predicted"/>
<organism evidence="2 3">
    <name type="scientific">Hericium alpestre</name>
    <dbReference type="NCBI Taxonomy" id="135208"/>
    <lineage>
        <taxon>Eukaryota</taxon>
        <taxon>Fungi</taxon>
        <taxon>Dikarya</taxon>
        <taxon>Basidiomycota</taxon>
        <taxon>Agaricomycotina</taxon>
        <taxon>Agaricomycetes</taxon>
        <taxon>Russulales</taxon>
        <taxon>Hericiaceae</taxon>
        <taxon>Hericium</taxon>
    </lineage>
</organism>
<dbReference type="EMBL" id="SFCI01002079">
    <property type="protein sequence ID" value="TFY74448.1"/>
    <property type="molecule type" value="Genomic_DNA"/>
</dbReference>
<gene>
    <name evidence="2" type="ORF">EWM64_g9564</name>
</gene>